<dbReference type="EMBL" id="LWGR01000021">
    <property type="protein sequence ID" value="KZM68490.1"/>
    <property type="molecule type" value="Genomic_DNA"/>
</dbReference>
<protein>
    <submittedName>
        <fullName evidence="2">Guanyltransferase</fullName>
    </submittedName>
</protein>
<dbReference type="SUPFAM" id="SSF53448">
    <property type="entry name" value="Nucleotide-diphospho-sugar transferases"/>
    <property type="match status" value="1"/>
</dbReference>
<evidence type="ECO:0000313" key="3">
    <source>
        <dbReference type="Proteomes" id="UP000076512"/>
    </source>
</evidence>
<name>A0A164HGC5_9NOCA</name>
<dbReference type="GO" id="GO:0016740">
    <property type="term" value="F:transferase activity"/>
    <property type="evidence" value="ECO:0007669"/>
    <property type="project" value="UniProtKB-KW"/>
</dbReference>
<dbReference type="InterPro" id="IPR050486">
    <property type="entry name" value="Mannose-1P_guanyltransferase"/>
</dbReference>
<dbReference type="PANTHER" id="PTHR22572">
    <property type="entry name" value="SUGAR-1-PHOSPHATE GUANYL TRANSFERASE"/>
    <property type="match status" value="1"/>
</dbReference>
<accession>A0A164HGC5</accession>
<proteinExistence type="predicted"/>
<evidence type="ECO:0000259" key="1">
    <source>
        <dbReference type="Pfam" id="PF00483"/>
    </source>
</evidence>
<feature type="domain" description="Nucleotidyl transferase" evidence="1">
    <location>
        <begin position="24"/>
        <end position="246"/>
    </location>
</feature>
<dbReference type="Proteomes" id="UP000076512">
    <property type="component" value="Unassembled WGS sequence"/>
</dbReference>
<reference evidence="2 3" key="1">
    <citation type="submission" date="2016-04" db="EMBL/GenBank/DDBJ databases">
        <authorList>
            <person name="Evans L.H."/>
            <person name="Alamgir A."/>
            <person name="Owens N."/>
            <person name="Weber N.D."/>
            <person name="Virtaneva K."/>
            <person name="Barbian K."/>
            <person name="Babar A."/>
            <person name="Rosenke K."/>
        </authorList>
    </citation>
    <scope>NUCLEOTIDE SEQUENCE [LARGE SCALE GENOMIC DNA]</scope>
    <source>
        <strain evidence="2 3">IFM 0406</strain>
    </source>
</reference>
<evidence type="ECO:0000313" key="2">
    <source>
        <dbReference type="EMBL" id="KZM68490.1"/>
    </source>
</evidence>
<dbReference type="Pfam" id="PF00483">
    <property type="entry name" value="NTP_transferase"/>
    <property type="match status" value="1"/>
</dbReference>
<dbReference type="OrthoDB" id="9814110at2"/>
<dbReference type="AlphaFoldDB" id="A0A164HGC5"/>
<dbReference type="Gene3D" id="3.90.550.10">
    <property type="entry name" value="Spore Coat Polysaccharide Biosynthesis Protein SpsA, Chain A"/>
    <property type="match status" value="1"/>
</dbReference>
<gene>
    <name evidence="2" type="ORF">AWN90_11515</name>
</gene>
<dbReference type="InterPro" id="IPR029044">
    <property type="entry name" value="Nucleotide-diphossugar_trans"/>
</dbReference>
<keyword evidence="2" id="KW-0808">Transferase</keyword>
<organism evidence="2 3">
    <name type="scientific">Nocardia terpenica</name>
    <dbReference type="NCBI Taxonomy" id="455432"/>
    <lineage>
        <taxon>Bacteria</taxon>
        <taxon>Bacillati</taxon>
        <taxon>Actinomycetota</taxon>
        <taxon>Actinomycetes</taxon>
        <taxon>Mycobacteriales</taxon>
        <taxon>Nocardiaceae</taxon>
        <taxon>Nocardia</taxon>
    </lineage>
</organism>
<dbReference type="STRING" id="455432.AWN90_11515"/>
<sequence>MAAPALGPSRTQGGALPAQPVTQALILAGGQATRMRPYTDDAPKAMVPVAGAPIIGYQLAWLAADGVEFVTVSGGYKHEMITDYVGDGSRFGLTVNYAIEDEPLGRGGGMKFAARELHDPQAPFFVLNGDIITSFSLVDLADFHTSHNGDVTIALSPYRSNWGVAELEGDLVRGFTQSPQLPYWINAGAYLFDPEVVNLLPDKGDHEDSTFPELAAGGRLVGYRISGYWRGIDTVKDVIEASKEIREHDRLLPDQFRTTDPNT</sequence>
<dbReference type="InterPro" id="IPR005835">
    <property type="entry name" value="NTP_transferase_dom"/>
</dbReference>
<dbReference type="CDD" id="cd04181">
    <property type="entry name" value="NTP_transferase"/>
    <property type="match status" value="1"/>
</dbReference>
<comment type="caution">
    <text evidence="2">The sequence shown here is derived from an EMBL/GenBank/DDBJ whole genome shotgun (WGS) entry which is preliminary data.</text>
</comment>
<keyword evidence="3" id="KW-1185">Reference proteome</keyword>